<evidence type="ECO:0000259" key="1">
    <source>
        <dbReference type="Pfam" id="PF06452"/>
    </source>
</evidence>
<reference evidence="2 3" key="1">
    <citation type="submission" date="2024-09" db="EMBL/GenBank/DDBJ databases">
        <title>Laminarin stimulates single cell rates of sulfate reduction while oxygen inhibits transcriptomic activity in coastal marine sediment.</title>
        <authorList>
            <person name="Lindsay M."/>
            <person name="Orcutt B."/>
            <person name="Emerson D."/>
            <person name="Stepanauskas R."/>
            <person name="D'Angelo T."/>
        </authorList>
    </citation>
    <scope>NUCLEOTIDE SEQUENCE [LARGE SCALE GENOMIC DNA]</scope>
    <source>
        <strain evidence="2">SAG AM-311-K15</strain>
    </source>
</reference>
<dbReference type="SUPFAM" id="SSF49344">
    <property type="entry name" value="CBD9-like"/>
    <property type="match status" value="1"/>
</dbReference>
<sequence>MKPGGIRVAIAAGKMHKLIFAVLVIAVSFSFPPLTYSQSNDDSSARRTVTAVYTAVAPVIDGDLSDEVWYKASAQDDFRRRDDPDRGGPARVKTLFRILYDEEYLYIGLEMHGDNPDLLLKSITKRDENLDKDDSVCLYIDAFHDLRSAYFLQVNSLGIQRDLFSTGYGKQVDMGWDALWDAATGTLEDGWTVEFRIPFKIFRFNWSNKMTWGLEILRTSLQREEWSEWCYVEDTENNTLDPHDTGQKVAPS</sequence>
<accession>A0ABV6YRM9</accession>
<proteinExistence type="predicted"/>
<dbReference type="InterPro" id="IPR010502">
    <property type="entry name" value="Carb-bd_dom_fam9"/>
</dbReference>
<evidence type="ECO:0000313" key="3">
    <source>
        <dbReference type="Proteomes" id="UP001594351"/>
    </source>
</evidence>
<comment type="caution">
    <text evidence="2">The sequence shown here is derived from an EMBL/GenBank/DDBJ whole genome shotgun (WGS) entry which is preliminary data.</text>
</comment>
<gene>
    <name evidence="2" type="ORF">ACFL27_00770</name>
</gene>
<dbReference type="Gene3D" id="2.60.40.1190">
    <property type="match status" value="1"/>
</dbReference>
<dbReference type="Pfam" id="PF06452">
    <property type="entry name" value="CBM9_1"/>
    <property type="match status" value="1"/>
</dbReference>
<dbReference type="Proteomes" id="UP001594351">
    <property type="component" value="Unassembled WGS sequence"/>
</dbReference>
<name>A0ABV6YRM9_UNCC1</name>
<feature type="domain" description="Carbohydrate-binding" evidence="1">
    <location>
        <begin position="60"/>
        <end position="234"/>
    </location>
</feature>
<evidence type="ECO:0000313" key="2">
    <source>
        <dbReference type="EMBL" id="MFC1848713.1"/>
    </source>
</evidence>
<keyword evidence="3" id="KW-1185">Reference proteome</keyword>
<protein>
    <submittedName>
        <fullName evidence="2">Carbohydrate binding family 9 domain-containing protein</fullName>
    </submittedName>
</protein>
<dbReference type="CDD" id="cd09618">
    <property type="entry name" value="CBM9_like_2"/>
    <property type="match status" value="1"/>
</dbReference>
<dbReference type="EMBL" id="JBHPBY010000004">
    <property type="protein sequence ID" value="MFC1848713.1"/>
    <property type="molecule type" value="Genomic_DNA"/>
</dbReference>
<feature type="non-terminal residue" evidence="2">
    <location>
        <position position="252"/>
    </location>
</feature>
<organism evidence="2 3">
    <name type="scientific">candidate division CSSED10-310 bacterium</name>
    <dbReference type="NCBI Taxonomy" id="2855610"/>
    <lineage>
        <taxon>Bacteria</taxon>
        <taxon>Bacteria division CSSED10-310</taxon>
    </lineage>
</organism>